<protein>
    <submittedName>
        <fullName evidence="3">Proto-chlorophyllide reductase 57 kD subunit</fullName>
    </submittedName>
</protein>
<reference evidence="3 4" key="3">
    <citation type="submission" date="2017-03" db="EMBL/GenBank/DDBJ databases">
        <authorList>
            <person name="Regsiter A."/>
            <person name="William W."/>
        </authorList>
    </citation>
    <scope>NUCLEOTIDE SEQUENCE [LARGE SCALE GENOMIC DNA]</scope>
    <source>
        <strain evidence="3">PRJEB5721</strain>
    </source>
</reference>
<dbReference type="GO" id="GO:0016491">
    <property type="term" value="F:oxidoreductase activity"/>
    <property type="evidence" value="ECO:0007669"/>
    <property type="project" value="InterPro"/>
</dbReference>
<evidence type="ECO:0000313" key="4">
    <source>
        <dbReference type="Proteomes" id="UP000193925"/>
    </source>
</evidence>
<keyword evidence="4" id="KW-1185">Reference proteome</keyword>
<dbReference type="EMBL" id="LT841305">
    <property type="protein sequence ID" value="SMH66294.1"/>
    <property type="molecule type" value="Genomic_DNA"/>
</dbReference>
<evidence type="ECO:0000259" key="1">
    <source>
        <dbReference type="Pfam" id="PF08369"/>
    </source>
</evidence>
<gene>
    <name evidence="2" type="ORF">AFERRI_30006</name>
    <name evidence="3" type="ORF">AFERRI_30024</name>
</gene>
<dbReference type="RefSeq" id="WP_035191748.1">
    <property type="nucleotide sequence ID" value="NZ_CCCS020000023.1"/>
</dbReference>
<dbReference type="Pfam" id="PF08369">
    <property type="entry name" value="PCP_red"/>
    <property type="match status" value="1"/>
</dbReference>
<dbReference type="InterPro" id="IPR042298">
    <property type="entry name" value="P-CP_red_C"/>
</dbReference>
<feature type="domain" description="Light-independent protochlorophyllide reductase subunit B-like C-terminal" evidence="1">
    <location>
        <begin position="8"/>
        <end position="52"/>
    </location>
</feature>
<evidence type="ECO:0000313" key="3">
    <source>
        <dbReference type="EMBL" id="SMH66294.1"/>
    </source>
</evidence>
<dbReference type="GO" id="GO:0015979">
    <property type="term" value="P:photosynthesis"/>
    <property type="evidence" value="ECO:0007669"/>
    <property type="project" value="InterPro"/>
</dbReference>
<dbReference type="GO" id="GO:0015995">
    <property type="term" value="P:chlorophyll biosynthetic process"/>
    <property type="evidence" value="ECO:0007669"/>
    <property type="project" value="InterPro"/>
</dbReference>
<organism evidence="2">
    <name type="scientific">Acidithiobacillus ferrivorans</name>
    <dbReference type="NCBI Taxonomy" id="160808"/>
    <lineage>
        <taxon>Bacteria</taxon>
        <taxon>Pseudomonadati</taxon>
        <taxon>Pseudomonadota</taxon>
        <taxon>Acidithiobacillia</taxon>
        <taxon>Acidithiobacillales</taxon>
        <taxon>Acidithiobacillaceae</taxon>
        <taxon>Acidithiobacillus</taxon>
    </lineage>
</organism>
<dbReference type="InterPro" id="IPR013580">
    <property type="entry name" value="LI-POR_suB-like_C"/>
</dbReference>
<reference evidence="2" key="1">
    <citation type="submission" date="2014-03" db="EMBL/GenBank/DDBJ databases">
        <authorList>
            <person name="Genoscope - CEA"/>
        </authorList>
    </citation>
    <scope>NUCLEOTIDE SEQUENCE [LARGE SCALE GENOMIC DNA]</scope>
    <source>
        <strain evidence="2">CF27</strain>
    </source>
</reference>
<reference evidence="2" key="2">
    <citation type="submission" date="2014-07" db="EMBL/GenBank/DDBJ databases">
        <title>Initial genome analysis of the psychrotolerant acidophile Acidithiobacillus ferrivorans CF27: insights into iron and sulfur oxidation pathways and into biofilm formation.</title>
        <authorList>
            <person name="Talla E."/>
            <person name="Hedrich S."/>
            <person name="Mangenot S."/>
            <person name="Ji B."/>
            <person name="Johnson D.B."/>
            <person name="Barbe V."/>
            <person name="Bonnefoy V."/>
        </authorList>
    </citation>
    <scope>NUCLEOTIDE SEQUENCE [LARGE SCALE GENOMIC DNA]</scope>
    <source>
        <strain evidence="2">CF27</strain>
    </source>
</reference>
<proteinExistence type="predicted"/>
<dbReference type="EMBL" id="CCCS020000023">
    <property type="protein sequence ID" value="CDQ09360.1"/>
    <property type="molecule type" value="Genomic_DNA"/>
</dbReference>
<sequence length="57" mass="6355">MSEQTLLWDEDALQRLEKMPSFVRNMAKAKIEKAAREAGESKVTAAFLDANKGKLMG</sequence>
<accession>A0A060ULK3</accession>
<evidence type="ECO:0000313" key="2">
    <source>
        <dbReference type="EMBL" id="CDQ09360.1"/>
    </source>
</evidence>
<dbReference type="Proteomes" id="UP000193925">
    <property type="component" value="Chromosome AFERRI"/>
</dbReference>
<dbReference type="AlphaFoldDB" id="A0A060ULK3"/>
<name>A0A060ULK3_9PROT</name>
<dbReference type="Gene3D" id="1.10.8.550">
    <property type="entry name" value="Proto-chlorophyllide reductase 57 kD subunit B"/>
    <property type="match status" value="1"/>
</dbReference>